<evidence type="ECO:0000313" key="2">
    <source>
        <dbReference type="Proteomes" id="UP001212263"/>
    </source>
</evidence>
<protein>
    <recommendedName>
        <fullName evidence="3">DUF4595 domain-containing protein</fullName>
    </recommendedName>
</protein>
<comment type="caution">
    <text evidence="1">The sequence shown here is derived from an EMBL/GenBank/DDBJ whole genome shotgun (WGS) entry which is preliminary data.</text>
</comment>
<sequence length="473" mass="54551">MNKIFTILVFWVGLLCLGCDDDPQFPDPGFDMLTDKQLTVRRDTAESYTIHLKVNAPAGVQTIQLLNGRTYDLLEDLTEYRGKTVFDFSHEIPFAGIDKNRDSVLIYTVRIVTEDRRAYNSSFKINLLKLSVPEITLEGGNIVGTTAPLVVARGKVTTGINTIRSIRIFIDGQQQIGLSGNELGEVSDYDLEQIVPYAFERGKDYQLRIEITDSKNQVHNESVTVKGIALKKPRKITRIRRNAPYMTYALTYDEQERVKTIRFDYVAYASMSVDAEFTYDAGGRVTRVDYEYSKRRYYLEYTYDAAGQLEKVVDAYYEEPELVTEREKLQHFIYRPDGTISAFDVNVTTVNELQYADGFLPGEKIFTEKWSYRPGSMALGSRRVKDGFSPVLMPTYIEGLPPVTFVTYIDMFPDLFMYKYVYTKEVPGYGNTESASTIFPDFSYSCDENGQLEEFVYKENPNSYYWQYFRFEY</sequence>
<evidence type="ECO:0008006" key="3">
    <source>
        <dbReference type="Google" id="ProtNLM"/>
    </source>
</evidence>
<accession>A0AAW6FHC5</accession>
<gene>
    <name evidence="1" type="ORF">PN645_06500</name>
</gene>
<reference evidence="1" key="1">
    <citation type="submission" date="2023-01" db="EMBL/GenBank/DDBJ databases">
        <title>Human gut microbiome strain richness.</title>
        <authorList>
            <person name="Chen-Liaw A."/>
        </authorList>
    </citation>
    <scope>NUCLEOTIDE SEQUENCE</scope>
    <source>
        <strain evidence="1">RTP21484st1_B7_RTP21484_190118</strain>
    </source>
</reference>
<dbReference type="RefSeq" id="WP_046405684.1">
    <property type="nucleotide sequence ID" value="NZ_JAQMRB010000009.1"/>
</dbReference>
<dbReference type="Proteomes" id="UP001212263">
    <property type="component" value="Unassembled WGS sequence"/>
</dbReference>
<evidence type="ECO:0000313" key="1">
    <source>
        <dbReference type="EMBL" id="MDB9222657.1"/>
    </source>
</evidence>
<name>A0AAW6FHC5_9BACT</name>
<dbReference type="Gene3D" id="2.180.10.10">
    <property type="entry name" value="RHS repeat-associated core"/>
    <property type="match status" value="1"/>
</dbReference>
<organism evidence="1 2">
    <name type="scientific">Odoribacter splanchnicus</name>
    <dbReference type="NCBI Taxonomy" id="28118"/>
    <lineage>
        <taxon>Bacteria</taxon>
        <taxon>Pseudomonadati</taxon>
        <taxon>Bacteroidota</taxon>
        <taxon>Bacteroidia</taxon>
        <taxon>Bacteroidales</taxon>
        <taxon>Odoribacteraceae</taxon>
        <taxon>Odoribacter</taxon>
    </lineage>
</organism>
<dbReference type="EMBL" id="JAQMRD010000006">
    <property type="protein sequence ID" value="MDB9222657.1"/>
    <property type="molecule type" value="Genomic_DNA"/>
</dbReference>
<dbReference type="AlphaFoldDB" id="A0AAW6FHC5"/>
<proteinExistence type="predicted"/>